<gene>
    <name evidence="1" type="ORF">Tco_0652606</name>
</gene>
<evidence type="ECO:0000313" key="2">
    <source>
        <dbReference type="Proteomes" id="UP001151760"/>
    </source>
</evidence>
<organism evidence="1 2">
    <name type="scientific">Tanacetum coccineum</name>
    <dbReference type="NCBI Taxonomy" id="301880"/>
    <lineage>
        <taxon>Eukaryota</taxon>
        <taxon>Viridiplantae</taxon>
        <taxon>Streptophyta</taxon>
        <taxon>Embryophyta</taxon>
        <taxon>Tracheophyta</taxon>
        <taxon>Spermatophyta</taxon>
        <taxon>Magnoliopsida</taxon>
        <taxon>eudicotyledons</taxon>
        <taxon>Gunneridae</taxon>
        <taxon>Pentapetalae</taxon>
        <taxon>asterids</taxon>
        <taxon>campanulids</taxon>
        <taxon>Asterales</taxon>
        <taxon>Asteraceae</taxon>
        <taxon>Asteroideae</taxon>
        <taxon>Anthemideae</taxon>
        <taxon>Anthemidinae</taxon>
        <taxon>Tanacetum</taxon>
    </lineage>
</organism>
<accession>A0ABQ4WY14</accession>
<name>A0ABQ4WY14_9ASTR</name>
<dbReference type="EMBL" id="BQNB010009035">
    <property type="protein sequence ID" value="GJS57822.1"/>
    <property type="molecule type" value="Genomic_DNA"/>
</dbReference>
<proteinExistence type="predicted"/>
<evidence type="ECO:0008006" key="3">
    <source>
        <dbReference type="Google" id="ProtNLM"/>
    </source>
</evidence>
<dbReference type="Proteomes" id="UP001151760">
    <property type="component" value="Unassembled WGS sequence"/>
</dbReference>
<comment type="caution">
    <text evidence="1">The sequence shown here is derived from an EMBL/GenBank/DDBJ whole genome shotgun (WGS) entry which is preliminary data.</text>
</comment>
<evidence type="ECO:0000313" key="1">
    <source>
        <dbReference type="EMBL" id="GJS57822.1"/>
    </source>
</evidence>
<reference evidence="1" key="1">
    <citation type="journal article" date="2022" name="Int. J. Mol. Sci.">
        <title>Draft Genome of Tanacetum Coccineum: Genomic Comparison of Closely Related Tanacetum-Family Plants.</title>
        <authorList>
            <person name="Yamashiro T."/>
            <person name="Shiraishi A."/>
            <person name="Nakayama K."/>
            <person name="Satake H."/>
        </authorList>
    </citation>
    <scope>NUCLEOTIDE SEQUENCE</scope>
</reference>
<protein>
    <recommendedName>
        <fullName evidence="3">Retrovirus-related Pol polyprotein from transposon TNT 1-94</fullName>
    </recommendedName>
</protein>
<sequence>MAFIYSRLEKHLGHEACVSSVSGMGEIAIVACPLLGGGVKWALSRCREKEGKRQEPFSHSCNPVLHSPYMHIDVRFHFPKEKVEKGIVELFFVRTEFQLTDLFTKALSEDRFKYLVRRLGMRCLTPEELEVLANASA</sequence>
<keyword evidence="2" id="KW-1185">Reference proteome</keyword>
<reference evidence="1" key="2">
    <citation type="submission" date="2022-01" db="EMBL/GenBank/DDBJ databases">
        <authorList>
            <person name="Yamashiro T."/>
            <person name="Shiraishi A."/>
            <person name="Satake H."/>
            <person name="Nakayama K."/>
        </authorList>
    </citation>
    <scope>NUCLEOTIDE SEQUENCE</scope>
</reference>